<organism evidence="2 3">
    <name type="scientific">Neolentinus lepideus HHB14362 ss-1</name>
    <dbReference type="NCBI Taxonomy" id="1314782"/>
    <lineage>
        <taxon>Eukaryota</taxon>
        <taxon>Fungi</taxon>
        <taxon>Dikarya</taxon>
        <taxon>Basidiomycota</taxon>
        <taxon>Agaricomycotina</taxon>
        <taxon>Agaricomycetes</taxon>
        <taxon>Gloeophyllales</taxon>
        <taxon>Gloeophyllaceae</taxon>
        <taxon>Neolentinus</taxon>
    </lineage>
</organism>
<evidence type="ECO:0000313" key="3">
    <source>
        <dbReference type="Proteomes" id="UP000076761"/>
    </source>
</evidence>
<feature type="transmembrane region" description="Helical" evidence="1">
    <location>
        <begin position="12"/>
        <end position="36"/>
    </location>
</feature>
<protein>
    <recommendedName>
        <fullName evidence="4">Family A G protein-coupled receptor-like protein</fullName>
    </recommendedName>
</protein>
<evidence type="ECO:0000313" key="2">
    <source>
        <dbReference type="EMBL" id="KZT20499.1"/>
    </source>
</evidence>
<accession>A0A165P4A9</accession>
<proteinExistence type="predicted"/>
<dbReference type="InParanoid" id="A0A165P4A9"/>
<feature type="transmembrane region" description="Helical" evidence="1">
    <location>
        <begin position="222"/>
        <end position="244"/>
    </location>
</feature>
<keyword evidence="1" id="KW-1133">Transmembrane helix</keyword>
<dbReference type="AlphaFoldDB" id="A0A165P4A9"/>
<evidence type="ECO:0000256" key="1">
    <source>
        <dbReference type="SAM" id="Phobius"/>
    </source>
</evidence>
<sequence>MSTLNWNQQSKVYILVSTFFFGIYTMIFGACVYMLTFHQRESPLSLRLLLITIVLYVFATAQAMLTFWGGYVTTDISYDGSDQSEDALMIHELLLYEISLAIADAVMACANVVADGLLIWRCYVLWNRRVAIVIIPIILLIAGTGCGFAVAVLQIKMYQLGFPAPFEAPPGYMQLSNHISTLFTVFYTLSGTTNAMMSGFIAFRVWKATQDLGKSRSKYLRVVYLVLETGVLYSICSVLCAILSGVQDKIITNPIILGYDITSMILQQLSGIFPTIIILMVALGKTSDLRIDYGRNVDHSRGGRLTTIQFAYPPARAQEIDATEGTSTMGLHVTSHAVGSEEIEKIQWSRSLHVA</sequence>
<keyword evidence="3" id="KW-1185">Reference proteome</keyword>
<feature type="transmembrane region" description="Helical" evidence="1">
    <location>
        <begin position="130"/>
        <end position="155"/>
    </location>
</feature>
<keyword evidence="1" id="KW-0472">Membrane</keyword>
<dbReference type="Proteomes" id="UP000076761">
    <property type="component" value="Unassembled WGS sequence"/>
</dbReference>
<dbReference type="OrthoDB" id="3226582at2759"/>
<reference evidence="2 3" key="1">
    <citation type="journal article" date="2016" name="Mol. Biol. Evol.">
        <title>Comparative Genomics of Early-Diverging Mushroom-Forming Fungi Provides Insights into the Origins of Lignocellulose Decay Capabilities.</title>
        <authorList>
            <person name="Nagy L.G."/>
            <person name="Riley R."/>
            <person name="Tritt A."/>
            <person name="Adam C."/>
            <person name="Daum C."/>
            <person name="Floudas D."/>
            <person name="Sun H."/>
            <person name="Yadav J.S."/>
            <person name="Pangilinan J."/>
            <person name="Larsson K.H."/>
            <person name="Matsuura K."/>
            <person name="Barry K."/>
            <person name="Labutti K."/>
            <person name="Kuo R."/>
            <person name="Ohm R.A."/>
            <person name="Bhattacharya S.S."/>
            <person name="Shirouzu T."/>
            <person name="Yoshinaga Y."/>
            <person name="Martin F.M."/>
            <person name="Grigoriev I.V."/>
            <person name="Hibbett D.S."/>
        </authorList>
    </citation>
    <scope>NUCLEOTIDE SEQUENCE [LARGE SCALE GENOMIC DNA]</scope>
    <source>
        <strain evidence="2 3">HHB14362 ss-1</strain>
    </source>
</reference>
<dbReference type="STRING" id="1314782.A0A165P4A9"/>
<feature type="transmembrane region" description="Helical" evidence="1">
    <location>
        <begin position="175"/>
        <end position="201"/>
    </location>
</feature>
<name>A0A165P4A9_9AGAM</name>
<feature type="transmembrane region" description="Helical" evidence="1">
    <location>
        <begin position="93"/>
        <end position="118"/>
    </location>
</feature>
<gene>
    <name evidence="2" type="ORF">NEOLEDRAFT_1245160</name>
</gene>
<feature type="transmembrane region" description="Helical" evidence="1">
    <location>
        <begin position="48"/>
        <end position="73"/>
    </location>
</feature>
<dbReference type="EMBL" id="KV425619">
    <property type="protein sequence ID" value="KZT20499.1"/>
    <property type="molecule type" value="Genomic_DNA"/>
</dbReference>
<keyword evidence="1" id="KW-0812">Transmembrane</keyword>
<feature type="transmembrane region" description="Helical" evidence="1">
    <location>
        <begin position="264"/>
        <end position="283"/>
    </location>
</feature>
<evidence type="ECO:0008006" key="4">
    <source>
        <dbReference type="Google" id="ProtNLM"/>
    </source>
</evidence>